<proteinExistence type="predicted"/>
<dbReference type="Proteomes" id="UP000006038">
    <property type="component" value="Chromosome 1"/>
</dbReference>
<dbReference type="STRING" id="4533.J3L4E6"/>
<feature type="compositionally biased region" description="Polar residues" evidence="1">
    <location>
        <begin position="131"/>
        <end position="150"/>
    </location>
</feature>
<evidence type="ECO:0000256" key="1">
    <source>
        <dbReference type="SAM" id="MobiDB-lite"/>
    </source>
</evidence>
<organism evidence="2">
    <name type="scientific">Oryza brachyantha</name>
    <name type="common">malo sina</name>
    <dbReference type="NCBI Taxonomy" id="4533"/>
    <lineage>
        <taxon>Eukaryota</taxon>
        <taxon>Viridiplantae</taxon>
        <taxon>Streptophyta</taxon>
        <taxon>Embryophyta</taxon>
        <taxon>Tracheophyta</taxon>
        <taxon>Spermatophyta</taxon>
        <taxon>Magnoliopsida</taxon>
        <taxon>Liliopsida</taxon>
        <taxon>Poales</taxon>
        <taxon>Poaceae</taxon>
        <taxon>BOP clade</taxon>
        <taxon>Oryzoideae</taxon>
        <taxon>Oryzeae</taxon>
        <taxon>Oryzinae</taxon>
        <taxon>Oryza</taxon>
    </lineage>
</organism>
<dbReference type="OrthoDB" id="1938687at2759"/>
<feature type="region of interest" description="Disordered" evidence="1">
    <location>
        <begin position="360"/>
        <end position="383"/>
    </location>
</feature>
<dbReference type="PANTHER" id="PTHR34775">
    <property type="entry name" value="TRANSMEMBRANE PROTEIN"/>
    <property type="match status" value="1"/>
</dbReference>
<feature type="region of interest" description="Disordered" evidence="1">
    <location>
        <begin position="1"/>
        <end position="106"/>
    </location>
</feature>
<feature type="compositionally biased region" description="Basic and acidic residues" evidence="1">
    <location>
        <begin position="23"/>
        <end position="35"/>
    </location>
</feature>
<feature type="region of interest" description="Disordered" evidence="1">
    <location>
        <begin position="124"/>
        <end position="150"/>
    </location>
</feature>
<gene>
    <name evidence="2" type="primary">LOC102709507</name>
</gene>
<sequence length="652" mass="71082">MDLPKRVLPQGSPRGSPQATRRRGAEADENAREWSRSPGRAVVEWAASPERKKVLGERNSGGDGSGEAASPVPTSRAKPATSPPSLSGRGEGPYDPKTNYTTPRPEFLRYNPEKRREILLRLEHEAEDESPSVTNATSGTPTVSESVSSGSLAIGEETELDDADIEEEIPAPRGGRLRRLLLLLVGVACSFCYICCMNSSPSPASEMGLNFAGPTGSVHDDAVHQVDSLGLPAPIEKLGSDSQTAHLYSENAVKLYGPSVDSPKNFMVIAAMGFADACPNVPFGEFVCEIEERTVHNVQNSHNSKEDFELSEQAREVIVALAPLESAVQSRKVASLDGNTIADSIGSTYTADMEKGQPGLVHQEEEDDHSSHSPQFASMEDASELENEVLGHAAGLESDRFDQATEPREEYENTAEAAKAMIYLVKSLWSSVKPHLMEMLAFFSVAALAVAMLKYFQRSPKGAPVSKREPAQPPVFAPNQSAKLPVLSSSHHVQQPVQLSARKEEPSLYHNIPVQFPLPKQIDCRNRLQEIQQDDANNARTSDSYTVTGREIDSSRQPVVSLLGEFSLVDANSSRGSSRKGSNDHDWDVPVKEPTVSLGKEAVKMQKEFRTIKSPTARRTRKEENSVKVVKMDAALTPLRRSSRLLNRVTSP</sequence>
<dbReference type="AlphaFoldDB" id="J3L4E6"/>
<dbReference type="HOGENOM" id="CLU_439018_0_0_1"/>
<dbReference type="RefSeq" id="XP_006644764.1">
    <property type="nucleotide sequence ID" value="XM_006644701.2"/>
</dbReference>
<evidence type="ECO:0000313" key="3">
    <source>
        <dbReference type="Proteomes" id="UP000006038"/>
    </source>
</evidence>
<name>J3L4E6_ORYBR</name>
<dbReference type="PANTHER" id="PTHR34775:SF2">
    <property type="entry name" value="OS01G0765500 PROTEIN"/>
    <property type="match status" value="1"/>
</dbReference>
<dbReference type="OMA" id="ELWQYEN"/>
<reference evidence="2" key="2">
    <citation type="submission" date="2013-04" db="UniProtKB">
        <authorList>
            <consortium name="EnsemblPlants"/>
        </authorList>
    </citation>
    <scope>IDENTIFICATION</scope>
</reference>
<feature type="region of interest" description="Disordered" evidence="1">
    <location>
        <begin position="571"/>
        <end position="591"/>
    </location>
</feature>
<feature type="compositionally biased region" description="Basic and acidic residues" evidence="1">
    <location>
        <begin position="581"/>
        <end position="591"/>
    </location>
</feature>
<accession>J3L4E6</accession>
<dbReference type="GeneID" id="102709507"/>
<dbReference type="KEGG" id="obr:102709507"/>
<reference evidence="2" key="1">
    <citation type="journal article" date="2013" name="Nat. Commun.">
        <title>Whole-genome sequencing of Oryza brachyantha reveals mechanisms underlying Oryza genome evolution.</title>
        <authorList>
            <person name="Chen J."/>
            <person name="Huang Q."/>
            <person name="Gao D."/>
            <person name="Wang J."/>
            <person name="Lang Y."/>
            <person name="Liu T."/>
            <person name="Li B."/>
            <person name="Bai Z."/>
            <person name="Luis Goicoechea J."/>
            <person name="Liang C."/>
            <person name="Chen C."/>
            <person name="Zhang W."/>
            <person name="Sun S."/>
            <person name="Liao Y."/>
            <person name="Zhang X."/>
            <person name="Yang L."/>
            <person name="Song C."/>
            <person name="Wang M."/>
            <person name="Shi J."/>
            <person name="Liu G."/>
            <person name="Liu J."/>
            <person name="Zhou H."/>
            <person name="Zhou W."/>
            <person name="Yu Q."/>
            <person name="An N."/>
            <person name="Chen Y."/>
            <person name="Cai Q."/>
            <person name="Wang B."/>
            <person name="Liu B."/>
            <person name="Min J."/>
            <person name="Huang Y."/>
            <person name="Wu H."/>
            <person name="Li Z."/>
            <person name="Zhang Y."/>
            <person name="Yin Y."/>
            <person name="Song W."/>
            <person name="Jiang J."/>
            <person name="Jackson S.A."/>
            <person name="Wing R.A."/>
            <person name="Wang J."/>
            <person name="Chen M."/>
        </authorList>
    </citation>
    <scope>NUCLEOTIDE SEQUENCE [LARGE SCALE GENOMIC DNA]</scope>
    <source>
        <strain evidence="2">cv. IRGC 101232</strain>
    </source>
</reference>
<keyword evidence="3" id="KW-1185">Reference proteome</keyword>
<dbReference type="EnsemblPlants" id="OB01G41020.1">
    <property type="protein sequence ID" value="OB01G41020.1"/>
    <property type="gene ID" value="OB01G41020"/>
</dbReference>
<dbReference type="Gramene" id="OB01G41020.1">
    <property type="protein sequence ID" value="OB01G41020.1"/>
    <property type="gene ID" value="OB01G41020"/>
</dbReference>
<evidence type="ECO:0000313" key="2">
    <source>
        <dbReference type="EnsemblPlants" id="OB01G41020.1"/>
    </source>
</evidence>
<protein>
    <submittedName>
        <fullName evidence="2">Uncharacterized protein</fullName>
    </submittedName>
</protein>
<dbReference type="eggNOG" id="ENOG502QTA3">
    <property type="taxonomic scope" value="Eukaryota"/>
</dbReference>